<name>A0AA40I6J0_CNENI</name>
<evidence type="ECO:0000313" key="2">
    <source>
        <dbReference type="Proteomes" id="UP001177744"/>
    </source>
</evidence>
<evidence type="ECO:0000313" key="1">
    <source>
        <dbReference type="EMBL" id="KAK1343960.1"/>
    </source>
</evidence>
<reference evidence="1" key="1">
    <citation type="submission" date="2023-06" db="EMBL/GenBank/DDBJ databases">
        <title>Reference genome for the Northern bat (Eptesicus nilssonii), a most northern bat species.</title>
        <authorList>
            <person name="Laine V.N."/>
            <person name="Pulliainen A.T."/>
            <person name="Lilley T.M."/>
        </authorList>
    </citation>
    <scope>NUCLEOTIDE SEQUENCE</scope>
    <source>
        <strain evidence="1">BLF_Eptnil</strain>
        <tissue evidence="1">Kidney</tissue>
    </source>
</reference>
<dbReference type="Proteomes" id="UP001177744">
    <property type="component" value="Unassembled WGS sequence"/>
</dbReference>
<proteinExistence type="predicted"/>
<comment type="caution">
    <text evidence="1">The sequence shown here is derived from an EMBL/GenBank/DDBJ whole genome shotgun (WGS) entry which is preliminary data.</text>
</comment>
<dbReference type="EMBL" id="JAULJE010000004">
    <property type="protein sequence ID" value="KAK1343960.1"/>
    <property type="molecule type" value="Genomic_DNA"/>
</dbReference>
<protein>
    <submittedName>
        <fullName evidence="1">Uncharacterized protein</fullName>
    </submittedName>
</protein>
<sequence>MDSPCHMLLATRLSLQPSYATVLPGQAGTGLALPPPFSRSTDACQFQEGWSTGQKPQALGKGCPARMAVLHKGLLAHREDL</sequence>
<dbReference type="AlphaFoldDB" id="A0AA40I6J0"/>
<accession>A0AA40I6J0</accession>
<organism evidence="1 2">
    <name type="scientific">Cnephaeus nilssonii</name>
    <name type="common">Northern bat</name>
    <name type="synonym">Eptesicus nilssonii</name>
    <dbReference type="NCBI Taxonomy" id="3371016"/>
    <lineage>
        <taxon>Eukaryota</taxon>
        <taxon>Metazoa</taxon>
        <taxon>Chordata</taxon>
        <taxon>Craniata</taxon>
        <taxon>Vertebrata</taxon>
        <taxon>Euteleostomi</taxon>
        <taxon>Mammalia</taxon>
        <taxon>Eutheria</taxon>
        <taxon>Laurasiatheria</taxon>
        <taxon>Chiroptera</taxon>
        <taxon>Yangochiroptera</taxon>
        <taxon>Vespertilionidae</taxon>
        <taxon>Cnephaeus</taxon>
    </lineage>
</organism>
<keyword evidence="2" id="KW-1185">Reference proteome</keyword>
<gene>
    <name evidence="1" type="ORF">QTO34_014517</name>
</gene>